<organism evidence="1">
    <name type="scientific">marine sediment metagenome</name>
    <dbReference type="NCBI Taxonomy" id="412755"/>
    <lineage>
        <taxon>unclassified sequences</taxon>
        <taxon>metagenomes</taxon>
        <taxon>ecological metagenomes</taxon>
    </lineage>
</organism>
<accession>X0UK23</accession>
<sequence>RPEFALVSKNNKITHVAIAGLESGSMIFKNS</sequence>
<dbReference type="AlphaFoldDB" id="X0UK23"/>
<proteinExistence type="predicted"/>
<protein>
    <submittedName>
        <fullName evidence="1">Uncharacterized protein</fullName>
    </submittedName>
</protein>
<reference evidence="1" key="1">
    <citation type="journal article" date="2014" name="Front. Microbiol.">
        <title>High frequency of phylogenetically diverse reductive dehalogenase-homologous genes in deep subseafloor sedimentary metagenomes.</title>
        <authorList>
            <person name="Kawai M."/>
            <person name="Futagami T."/>
            <person name="Toyoda A."/>
            <person name="Takaki Y."/>
            <person name="Nishi S."/>
            <person name="Hori S."/>
            <person name="Arai W."/>
            <person name="Tsubouchi T."/>
            <person name="Morono Y."/>
            <person name="Uchiyama I."/>
            <person name="Ito T."/>
            <person name="Fujiyama A."/>
            <person name="Inagaki F."/>
            <person name="Takami H."/>
        </authorList>
    </citation>
    <scope>NUCLEOTIDE SEQUENCE</scope>
    <source>
        <strain evidence="1">Expedition CK06-06</strain>
    </source>
</reference>
<feature type="non-terminal residue" evidence="1">
    <location>
        <position position="1"/>
    </location>
</feature>
<comment type="caution">
    <text evidence="1">The sequence shown here is derived from an EMBL/GenBank/DDBJ whole genome shotgun (WGS) entry which is preliminary data.</text>
</comment>
<dbReference type="EMBL" id="BARS01027504">
    <property type="protein sequence ID" value="GAF99631.1"/>
    <property type="molecule type" value="Genomic_DNA"/>
</dbReference>
<name>X0UK23_9ZZZZ</name>
<gene>
    <name evidence="1" type="ORF">S01H1_43198</name>
</gene>
<evidence type="ECO:0000313" key="1">
    <source>
        <dbReference type="EMBL" id="GAF99631.1"/>
    </source>
</evidence>